<proteinExistence type="predicted"/>
<reference evidence="1" key="1">
    <citation type="submission" date="2022-03" db="EMBL/GenBank/DDBJ databases">
        <authorList>
            <person name="Alioto T."/>
            <person name="Alioto T."/>
            <person name="Gomez Garrido J."/>
        </authorList>
    </citation>
    <scope>NUCLEOTIDE SEQUENCE</scope>
</reference>
<gene>
    <name evidence="1" type="ORF">PECUL_23A015159</name>
</gene>
<dbReference type="Proteomes" id="UP001295444">
    <property type="component" value="Chromosome 05"/>
</dbReference>
<evidence type="ECO:0000313" key="1">
    <source>
        <dbReference type="EMBL" id="CAH2293742.1"/>
    </source>
</evidence>
<feature type="non-terminal residue" evidence="1">
    <location>
        <position position="163"/>
    </location>
</feature>
<sequence length="163" mass="19175">MEIELYKLNRILNCNEFRKIGTTTRSHLFSSRVKKDIKTSNIAIKTFIQTIHNDVQRIIKIPPHSRHNLTFKEKEALKDLRQDSTIVIRPADKGGAIVIQAYQQYKKEIMRQLQDVKTYKKLTFDPVKKFQQRINHLIEIGLQGNYIDSNTAKYLQVEFPIHP</sequence>
<evidence type="ECO:0000313" key="2">
    <source>
        <dbReference type="Proteomes" id="UP001295444"/>
    </source>
</evidence>
<organism evidence="1 2">
    <name type="scientific">Pelobates cultripes</name>
    <name type="common">Western spadefoot toad</name>
    <dbReference type="NCBI Taxonomy" id="61616"/>
    <lineage>
        <taxon>Eukaryota</taxon>
        <taxon>Metazoa</taxon>
        <taxon>Chordata</taxon>
        <taxon>Craniata</taxon>
        <taxon>Vertebrata</taxon>
        <taxon>Euteleostomi</taxon>
        <taxon>Amphibia</taxon>
        <taxon>Batrachia</taxon>
        <taxon>Anura</taxon>
        <taxon>Pelobatoidea</taxon>
        <taxon>Pelobatidae</taxon>
        <taxon>Pelobates</taxon>
    </lineage>
</organism>
<keyword evidence="2" id="KW-1185">Reference proteome</keyword>
<dbReference type="EMBL" id="OW240916">
    <property type="protein sequence ID" value="CAH2293742.1"/>
    <property type="molecule type" value="Genomic_DNA"/>
</dbReference>
<name>A0AAD1S6H0_PELCU</name>
<protein>
    <submittedName>
        <fullName evidence="1">Uncharacterized protein</fullName>
    </submittedName>
</protein>
<accession>A0AAD1S6H0</accession>
<dbReference type="AlphaFoldDB" id="A0AAD1S6H0"/>